<dbReference type="SMART" id="SM00343">
    <property type="entry name" value="ZnF_C2HC"/>
    <property type="match status" value="2"/>
</dbReference>
<dbReference type="FunFam" id="3.10.20.370:FF:000001">
    <property type="entry name" value="Retrovirus-related Pol polyprotein from transposon 17.6-like protein"/>
    <property type="match status" value="1"/>
</dbReference>
<dbReference type="Pfam" id="PF00078">
    <property type="entry name" value="RVT_1"/>
    <property type="match status" value="1"/>
</dbReference>
<dbReference type="PROSITE" id="PS50994">
    <property type="entry name" value="INTEGRASE"/>
    <property type="match status" value="1"/>
</dbReference>
<evidence type="ECO:0000313" key="2">
    <source>
        <dbReference type="EMBL" id="CAB4037896.1"/>
    </source>
</evidence>
<dbReference type="Gene3D" id="1.10.340.70">
    <property type="match status" value="1"/>
</dbReference>
<dbReference type="InterPro" id="IPR043128">
    <property type="entry name" value="Rev_trsase/Diguanyl_cyclase"/>
</dbReference>
<dbReference type="Pfam" id="PF17919">
    <property type="entry name" value="RT_RNaseH_2"/>
    <property type="match status" value="1"/>
</dbReference>
<dbReference type="GO" id="GO:0015074">
    <property type="term" value="P:DNA integration"/>
    <property type="evidence" value="ECO:0007669"/>
    <property type="project" value="InterPro"/>
</dbReference>
<accession>A0A6S7JY54</accession>
<feature type="compositionally biased region" description="Acidic residues" evidence="1">
    <location>
        <begin position="1308"/>
        <end position="1323"/>
    </location>
</feature>
<dbReference type="GO" id="GO:0003676">
    <property type="term" value="F:nucleic acid binding"/>
    <property type="evidence" value="ECO:0007669"/>
    <property type="project" value="InterPro"/>
</dbReference>
<dbReference type="FunFam" id="1.10.340.70:FF:000004">
    <property type="entry name" value="Retrovirus-related Pol polyprotein from transposon 297-like Protein"/>
    <property type="match status" value="1"/>
</dbReference>
<dbReference type="SUPFAM" id="SSF53098">
    <property type="entry name" value="Ribonuclease H-like"/>
    <property type="match status" value="1"/>
</dbReference>
<dbReference type="SUPFAM" id="SSF56672">
    <property type="entry name" value="DNA/RNA polymerases"/>
    <property type="match status" value="1"/>
</dbReference>
<sequence>MATSSTAATATKGPKLKVLPFDPHGDRLDLGKRWEKWFERFERDLKYNGCDPSKTPEIAKMALLIYAGTEVEDLHDTLPEPGRPEGTEEENWTAYEQSKTKLKIHFSPKQCNDFAIFELLRMKIESSESITSYAMRLRKAASKCDFTNWSAEKMIKSLIISNMQDDTLRLKFLQKDRTLDQILDIARKKEDAVARSKVIDRDSRQVVNKVGAKRNQPLQQKETTDQCNRCGHENHFSASECPAISRICNYCKKKGHYASKCFKKQKEAGIKRIEAEPQTDTGTDTNSDTDEYDTAKIELVNNLGMREKPSLMRVRTNDQDILWQPDTGTQKDVWDEAHFRSFKEKTRGEVKLTPTNIKLFAYGGKTPLAVIGSFKAVLTAGDRTVDTEIYVTSEPSAYPLLSEQSAKQLQLIRYNEKFLVKRVSEPCKKVLAMTRRQKIADMIMDNPEVFTGKIGKAKTNEVSLMIDDSVTPVVQKQRRIPVNLSERAESKIQDLLDQDIIEPVPDNQPRSWVSPPVIAPKPDSNDIRFCIDMRMANKAIQRPYTQIPTMADIVNKFQGAERFTKLDLKEAYHQFVLDEQSRNITTFYGPDGLYRYKRLNYGTKSAQDILQLEMHKMLSGIPSQVNIADDILIGGSVEEHDAALQKVLSALTSNGITVNPDKCVFDVEEVRFVGLVFNKQGIKPDPKNVKNLQDASQPTSKVELRSFLGMAGFSERFIPNFASIVHPLRQQLKENIWAWDEKCQEAFTKLQASLSEFSLLHHYVIGHDTELVVDASITGLGAVLVQRASKTEAFHPVMYKSRSLKEVETRYSATEREALAVRWACRKLRKYLLGAPKFRIVTDHRPLTYMFHKLCGELPPRVENFVMDVQEFEYEIVYRPGKTCIADYMSRHHVDRAGSSRVFEIEAAAESVVESGCCHALNEQGTVTVEDIRAEGERCEVYQRLVKAIKSGISDNDEDLKPYMVPEIKHDLSVVNGVVCRGSRVVVPIALQKRVVELSHRAHQGISKAKRFLRTFCWFPGMDKAVENQVRGCLPCQAVQPPNNDQPIKPSELPIGPWQYVEMDFQGPYPNGEYIFIMIDRYSRWPEMAWFRNAPNANTTIAAMEKIFTNKGVPAVCQSDNGSPFQSKEMEQFAQSSGYRHHHITPEWPRANGTVERFNRSMKEALQAATLEGKPLRDASQRFLQMYRSTPHSATGVSPHAALHGGREMRTVLPLMTPTDHVIDRIRDQRYKAKMRNGLRPHKLRVGDSVIVKQTKVNKLTPTFNPTPLRITEVQGSRITAREINGTWTITRDASYFRKIASDTRAENEDDQDASDESDGETENENRGNQQETPDESTEKGQRPRRTTRRPSYLEDYET</sequence>
<dbReference type="InterPro" id="IPR001878">
    <property type="entry name" value="Znf_CCHC"/>
</dbReference>
<evidence type="ECO:0000256" key="1">
    <source>
        <dbReference type="SAM" id="MobiDB-lite"/>
    </source>
</evidence>
<dbReference type="Pfam" id="PF17921">
    <property type="entry name" value="Integrase_H2C2"/>
    <property type="match status" value="1"/>
</dbReference>
<evidence type="ECO:0000313" key="3">
    <source>
        <dbReference type="Proteomes" id="UP001152795"/>
    </source>
</evidence>
<dbReference type="Gene3D" id="3.10.10.10">
    <property type="entry name" value="HIV Type 1 Reverse Transcriptase, subunit A, domain 1"/>
    <property type="match status" value="1"/>
</dbReference>
<feature type="region of interest" description="Disordered" evidence="1">
    <location>
        <begin position="1302"/>
        <end position="1359"/>
    </location>
</feature>
<organism evidence="2 3">
    <name type="scientific">Paramuricea clavata</name>
    <name type="common">Red gorgonian</name>
    <name type="synonym">Violescent sea-whip</name>
    <dbReference type="NCBI Taxonomy" id="317549"/>
    <lineage>
        <taxon>Eukaryota</taxon>
        <taxon>Metazoa</taxon>
        <taxon>Cnidaria</taxon>
        <taxon>Anthozoa</taxon>
        <taxon>Octocorallia</taxon>
        <taxon>Malacalcyonacea</taxon>
        <taxon>Plexauridae</taxon>
        <taxon>Paramuricea</taxon>
    </lineage>
</organism>
<dbReference type="Gene3D" id="3.10.20.370">
    <property type="match status" value="1"/>
</dbReference>
<dbReference type="Pfam" id="PF00665">
    <property type="entry name" value="rve"/>
    <property type="match status" value="1"/>
</dbReference>
<dbReference type="GO" id="GO:0008270">
    <property type="term" value="F:zinc ion binding"/>
    <property type="evidence" value="ECO:0007669"/>
    <property type="project" value="InterPro"/>
</dbReference>
<dbReference type="InterPro" id="IPR043502">
    <property type="entry name" value="DNA/RNA_pol_sf"/>
</dbReference>
<dbReference type="PANTHER" id="PTHR37984:SF11">
    <property type="entry name" value="INTEGRASE CATALYTIC DOMAIN-CONTAINING PROTEIN"/>
    <property type="match status" value="1"/>
</dbReference>
<protein>
    <submittedName>
        <fullName evidence="2">Transposon Tf2-9 poly</fullName>
    </submittedName>
</protein>
<dbReference type="InterPro" id="IPR041577">
    <property type="entry name" value="RT_RNaseH_2"/>
</dbReference>
<dbReference type="InterPro" id="IPR012337">
    <property type="entry name" value="RNaseH-like_sf"/>
</dbReference>
<keyword evidence="3" id="KW-1185">Reference proteome</keyword>
<dbReference type="Gene3D" id="3.30.70.270">
    <property type="match status" value="2"/>
</dbReference>
<dbReference type="Proteomes" id="UP001152795">
    <property type="component" value="Unassembled WGS sequence"/>
</dbReference>
<dbReference type="FunFam" id="3.30.70.270:FF:000020">
    <property type="entry name" value="Transposon Tf2-6 polyprotein-like Protein"/>
    <property type="match status" value="1"/>
</dbReference>
<dbReference type="InterPro" id="IPR001584">
    <property type="entry name" value="Integrase_cat-core"/>
</dbReference>
<dbReference type="EMBL" id="CACRXK020023582">
    <property type="protein sequence ID" value="CAB4037896.1"/>
    <property type="molecule type" value="Genomic_DNA"/>
</dbReference>
<proteinExistence type="predicted"/>
<gene>
    <name evidence="2" type="ORF">PACLA_8A008989</name>
</gene>
<dbReference type="PANTHER" id="PTHR37984">
    <property type="entry name" value="PROTEIN CBG26694"/>
    <property type="match status" value="1"/>
</dbReference>
<name>A0A6S7JY54_PARCT</name>
<dbReference type="Gene3D" id="3.30.420.10">
    <property type="entry name" value="Ribonuclease H-like superfamily/Ribonuclease H"/>
    <property type="match status" value="1"/>
</dbReference>
<dbReference type="InterPro" id="IPR041588">
    <property type="entry name" value="Integrase_H2C2"/>
</dbReference>
<dbReference type="FunFam" id="3.30.420.10:FF:000063">
    <property type="entry name" value="Retrovirus-related Pol polyprotein from transposon 297-like Protein"/>
    <property type="match status" value="1"/>
</dbReference>
<dbReference type="InterPro" id="IPR050951">
    <property type="entry name" value="Retrovirus_Pol_polyprotein"/>
</dbReference>
<dbReference type="InterPro" id="IPR036397">
    <property type="entry name" value="RNaseH_sf"/>
</dbReference>
<dbReference type="Gene3D" id="4.10.60.10">
    <property type="entry name" value="Zinc finger, CCHC-type"/>
    <property type="match status" value="1"/>
</dbReference>
<reference evidence="2" key="1">
    <citation type="submission" date="2020-04" db="EMBL/GenBank/DDBJ databases">
        <authorList>
            <person name="Alioto T."/>
            <person name="Alioto T."/>
            <person name="Gomez Garrido J."/>
        </authorList>
    </citation>
    <scope>NUCLEOTIDE SEQUENCE</scope>
    <source>
        <strain evidence="2">A484AB</strain>
    </source>
</reference>
<dbReference type="PROSITE" id="PS50878">
    <property type="entry name" value="RT_POL"/>
    <property type="match status" value="1"/>
</dbReference>
<dbReference type="CDD" id="cd01647">
    <property type="entry name" value="RT_LTR"/>
    <property type="match status" value="1"/>
</dbReference>
<dbReference type="InterPro" id="IPR000477">
    <property type="entry name" value="RT_dom"/>
</dbReference>
<dbReference type="OrthoDB" id="10063139at2759"/>
<dbReference type="CDD" id="cd09274">
    <property type="entry name" value="RNase_HI_RT_Ty3"/>
    <property type="match status" value="1"/>
</dbReference>
<comment type="caution">
    <text evidence="2">The sequence shown here is derived from an EMBL/GenBank/DDBJ whole genome shotgun (WGS) entry which is preliminary data.</text>
</comment>